<evidence type="ECO:0000256" key="1">
    <source>
        <dbReference type="SAM" id="MobiDB-lite"/>
    </source>
</evidence>
<keyword evidence="4" id="KW-1185">Reference proteome</keyword>
<dbReference type="EMBL" id="JBBNAE010000001">
    <property type="protein sequence ID" value="KAK9155101.1"/>
    <property type="molecule type" value="Genomic_DNA"/>
</dbReference>
<comment type="caution">
    <text evidence="3">The sequence shown here is derived from an EMBL/GenBank/DDBJ whole genome shotgun (WGS) entry which is preliminary data.</text>
</comment>
<reference evidence="3 4" key="1">
    <citation type="submission" date="2024-01" db="EMBL/GenBank/DDBJ databases">
        <title>Genome assemblies of Stephania.</title>
        <authorList>
            <person name="Yang L."/>
        </authorList>
    </citation>
    <scope>NUCLEOTIDE SEQUENCE [LARGE SCALE GENOMIC DNA]</scope>
    <source>
        <strain evidence="3">QJT</strain>
        <tissue evidence="3">Leaf</tissue>
    </source>
</reference>
<proteinExistence type="predicted"/>
<evidence type="ECO:0000256" key="2">
    <source>
        <dbReference type="SAM" id="Phobius"/>
    </source>
</evidence>
<protein>
    <submittedName>
        <fullName evidence="3">Uncharacterized protein</fullName>
    </submittedName>
</protein>
<feature type="region of interest" description="Disordered" evidence="1">
    <location>
        <begin position="1"/>
        <end position="25"/>
    </location>
</feature>
<evidence type="ECO:0000313" key="4">
    <source>
        <dbReference type="Proteomes" id="UP001417504"/>
    </source>
</evidence>
<dbReference type="AlphaFoldDB" id="A0AAP0KMC4"/>
<feature type="transmembrane region" description="Helical" evidence="2">
    <location>
        <begin position="63"/>
        <end position="88"/>
    </location>
</feature>
<evidence type="ECO:0000313" key="3">
    <source>
        <dbReference type="EMBL" id="KAK9155101.1"/>
    </source>
</evidence>
<accession>A0AAP0KMC4</accession>
<keyword evidence="2" id="KW-1133">Transmembrane helix</keyword>
<gene>
    <name evidence="3" type="ORF">Sjap_002581</name>
</gene>
<organism evidence="3 4">
    <name type="scientific">Stephania japonica</name>
    <dbReference type="NCBI Taxonomy" id="461633"/>
    <lineage>
        <taxon>Eukaryota</taxon>
        <taxon>Viridiplantae</taxon>
        <taxon>Streptophyta</taxon>
        <taxon>Embryophyta</taxon>
        <taxon>Tracheophyta</taxon>
        <taxon>Spermatophyta</taxon>
        <taxon>Magnoliopsida</taxon>
        <taxon>Ranunculales</taxon>
        <taxon>Menispermaceae</taxon>
        <taxon>Menispermoideae</taxon>
        <taxon>Cissampelideae</taxon>
        <taxon>Stephania</taxon>
    </lineage>
</organism>
<name>A0AAP0KMC4_9MAGN</name>
<sequence>MEEERSSCNAQPLLPHLNSEMSPRLSDLSSDTVEELLSIEANNEWSVDSCRFWLRPVLWESRVLWFLAGASIVVFVFNFMLNFVTLIFTDHLGAEELAGASLAGLGLQGFAYGLMNYLLNPSPSTPATTSPIQSIQFQALTNNGHLNTHQTPLHRESILATLSPPSSDELKEKILCLKIMGVDSTKALSLNPSLHTTTLHSIRRITSFPLHSKRLHLDNLHSHLCHANQPSLSEKKIEIELRRARGRS</sequence>
<keyword evidence="2" id="KW-0472">Membrane</keyword>
<keyword evidence="2" id="KW-0812">Transmembrane</keyword>
<dbReference type="Proteomes" id="UP001417504">
    <property type="component" value="Unassembled WGS sequence"/>
</dbReference>
<feature type="transmembrane region" description="Helical" evidence="2">
    <location>
        <begin position="100"/>
        <end position="119"/>
    </location>
</feature>